<dbReference type="GO" id="GO:0004984">
    <property type="term" value="F:olfactory receptor activity"/>
    <property type="evidence" value="ECO:0000318"/>
    <property type="project" value="GO_Central"/>
</dbReference>
<evidence type="ECO:0000313" key="12">
    <source>
        <dbReference type="Ensembl" id="ENSOANP00000047579.1"/>
    </source>
</evidence>
<feature type="domain" description="G-protein coupled receptors family 1 profile" evidence="11">
    <location>
        <begin position="40"/>
        <end position="286"/>
    </location>
</feature>
<dbReference type="SUPFAM" id="SSF81321">
    <property type="entry name" value="Family A G protein-coupled receptor-like"/>
    <property type="match status" value="1"/>
</dbReference>
<dbReference type="CDD" id="cd15939">
    <property type="entry name" value="7tmA_OR4A-like"/>
    <property type="match status" value="1"/>
</dbReference>
<keyword evidence="4 10" id="KW-1133">Transmembrane helix</keyword>
<reference evidence="12 13" key="1">
    <citation type="journal article" date="2008" name="Nature">
        <title>Genome analysis of the platypus reveals unique signatures of evolution.</title>
        <authorList>
            <person name="Warren W.C."/>
            <person name="Hillier L.W."/>
            <person name="Marshall Graves J.A."/>
            <person name="Birney E."/>
            <person name="Ponting C.P."/>
            <person name="Grutzner F."/>
            <person name="Belov K."/>
            <person name="Miller W."/>
            <person name="Clarke L."/>
            <person name="Chinwalla A.T."/>
            <person name="Yang S.P."/>
            <person name="Heger A."/>
            <person name="Locke D.P."/>
            <person name="Miethke P."/>
            <person name="Waters P.D."/>
            <person name="Veyrunes F."/>
            <person name="Fulton L."/>
            <person name="Fulton B."/>
            <person name="Graves T."/>
            <person name="Wallis J."/>
            <person name="Puente X.S."/>
            <person name="Lopez-Otin C."/>
            <person name="Ordonez G.R."/>
            <person name="Eichler E.E."/>
            <person name="Chen L."/>
            <person name="Cheng Z."/>
            <person name="Deakin J.E."/>
            <person name="Alsop A."/>
            <person name="Thompson K."/>
            <person name="Kirby P."/>
            <person name="Papenfuss A.T."/>
            <person name="Wakefield M.J."/>
            <person name="Olender T."/>
            <person name="Lancet D."/>
            <person name="Huttley G.A."/>
            <person name="Smit A.F."/>
            <person name="Pask A."/>
            <person name="Temple-Smith P."/>
            <person name="Batzer M.A."/>
            <person name="Walker J.A."/>
            <person name="Konkel M.K."/>
            <person name="Harris R.S."/>
            <person name="Whittington C.M."/>
            <person name="Wong E.S."/>
            <person name="Gemmell N.J."/>
            <person name="Buschiazzo E."/>
            <person name="Vargas Jentzsch I.M."/>
            <person name="Merkel A."/>
            <person name="Schmitz J."/>
            <person name="Zemann A."/>
            <person name="Churakov G."/>
            <person name="Kriegs J.O."/>
            <person name="Brosius J."/>
            <person name="Murchison E.P."/>
            <person name="Sachidanandam R."/>
            <person name="Smith C."/>
            <person name="Hannon G.J."/>
            <person name="Tsend-Ayush E."/>
            <person name="McMillan D."/>
            <person name="Attenborough R."/>
            <person name="Rens W."/>
            <person name="Ferguson-Smith M."/>
            <person name="Lefevre C.M."/>
            <person name="Sharp J.A."/>
            <person name="Nicholas K.R."/>
            <person name="Ray D.A."/>
            <person name="Kube M."/>
            <person name="Reinhardt R."/>
            <person name="Pringle T.H."/>
            <person name="Taylor J."/>
            <person name="Jones R.C."/>
            <person name="Nixon B."/>
            <person name="Dacheux J.L."/>
            <person name="Niwa H."/>
            <person name="Sekita Y."/>
            <person name="Huang X."/>
            <person name="Stark A."/>
            <person name="Kheradpour P."/>
            <person name="Kellis M."/>
            <person name="Flicek P."/>
            <person name="Chen Y."/>
            <person name="Webber C."/>
            <person name="Hardison R."/>
            <person name="Nelson J."/>
            <person name="Hallsworth-Pepin K."/>
            <person name="Delehaunty K."/>
            <person name="Markovic C."/>
            <person name="Minx P."/>
            <person name="Feng Y."/>
            <person name="Kremitzki C."/>
            <person name="Mitreva M."/>
            <person name="Glasscock J."/>
            <person name="Wylie T."/>
            <person name="Wohldmann P."/>
            <person name="Thiru P."/>
            <person name="Nhan M.N."/>
            <person name="Pohl C.S."/>
            <person name="Smith S.M."/>
            <person name="Hou S."/>
            <person name="Nefedov M."/>
            <person name="de Jong P.J."/>
            <person name="Renfree M.B."/>
            <person name="Mardis E.R."/>
            <person name="Wilson R.K."/>
        </authorList>
    </citation>
    <scope>NUCLEOTIDE SEQUENCE [LARGE SCALE GENOMIC DNA]</scope>
    <source>
        <strain evidence="12 13">Glennie</strain>
    </source>
</reference>
<dbReference type="GeneID" id="100077922"/>
<keyword evidence="3 10" id="KW-0552">Olfaction</keyword>
<comment type="similarity">
    <text evidence="9">Belongs to the G-protein coupled receptor 1 family.</text>
</comment>
<keyword evidence="6 10" id="KW-0472">Membrane</keyword>
<dbReference type="FunFam" id="1.20.1070.10:FF:000007">
    <property type="entry name" value="Olfactory receptor"/>
    <property type="match status" value="1"/>
</dbReference>
<feature type="transmembrane region" description="Helical" evidence="10">
    <location>
        <begin position="97"/>
        <end position="119"/>
    </location>
</feature>
<evidence type="ECO:0000256" key="3">
    <source>
        <dbReference type="ARBA" id="ARBA00022725"/>
    </source>
</evidence>
<keyword evidence="2 9" id="KW-0812">Transmembrane</keyword>
<evidence type="ECO:0000256" key="9">
    <source>
        <dbReference type="RuleBase" id="RU000688"/>
    </source>
</evidence>
<feature type="transmembrane region" description="Helical" evidence="10">
    <location>
        <begin position="270"/>
        <end position="288"/>
    </location>
</feature>
<dbReference type="PRINTS" id="PR00237">
    <property type="entry name" value="GPCRRHODOPSN"/>
</dbReference>
<dbReference type="PANTHER" id="PTHR48002">
    <property type="entry name" value="OLFACTORY RECEPTOR"/>
    <property type="match status" value="1"/>
</dbReference>
<dbReference type="InterPro" id="IPR000276">
    <property type="entry name" value="GPCR_Rhodpsn"/>
</dbReference>
<feature type="transmembrane region" description="Helical" evidence="10">
    <location>
        <begin position="22"/>
        <end position="46"/>
    </location>
</feature>
<evidence type="ECO:0000256" key="5">
    <source>
        <dbReference type="ARBA" id="ARBA00023040"/>
    </source>
</evidence>
<dbReference type="InParanoid" id="A0A6I8P1A9"/>
<dbReference type="RefSeq" id="XP_028915050.1">
    <property type="nucleotide sequence ID" value="XM_029059217.1"/>
</dbReference>
<dbReference type="InterPro" id="IPR050427">
    <property type="entry name" value="Olfactory_Receptors"/>
</dbReference>
<dbReference type="OrthoDB" id="10017003at2759"/>
<dbReference type="PROSITE" id="PS50262">
    <property type="entry name" value="G_PROTEIN_RECEP_F1_2"/>
    <property type="match status" value="1"/>
</dbReference>
<feature type="transmembrane region" description="Helical" evidence="10">
    <location>
        <begin position="193"/>
        <end position="224"/>
    </location>
</feature>
<dbReference type="Proteomes" id="UP000002279">
    <property type="component" value="Chromosome 3"/>
</dbReference>
<feature type="transmembrane region" description="Helical" evidence="10">
    <location>
        <begin position="140"/>
        <end position="163"/>
    </location>
</feature>
<dbReference type="InterPro" id="IPR000725">
    <property type="entry name" value="Olfact_rcpt"/>
</dbReference>
<feature type="transmembrane region" description="Helical" evidence="10">
    <location>
        <begin position="236"/>
        <end position="258"/>
    </location>
</feature>
<dbReference type="GeneTree" id="ENSGT00940000162616"/>
<keyword evidence="13" id="KW-1185">Reference proteome</keyword>
<evidence type="ECO:0000256" key="2">
    <source>
        <dbReference type="ARBA" id="ARBA00022692"/>
    </source>
</evidence>
<dbReference type="AlphaFoldDB" id="A0A6I8P1A9"/>
<evidence type="ECO:0000256" key="6">
    <source>
        <dbReference type="ARBA" id="ARBA00023136"/>
    </source>
</evidence>
<dbReference type="Ensembl" id="ENSOANT00000057114.1">
    <property type="protein sequence ID" value="ENSOANP00000047579.1"/>
    <property type="gene ID" value="ENSOANG00000043518.1"/>
</dbReference>
<evidence type="ECO:0000256" key="1">
    <source>
        <dbReference type="ARBA" id="ARBA00004141"/>
    </source>
</evidence>
<comment type="subcellular location">
    <subcellularLocation>
        <location evidence="10">Cell membrane</location>
        <topology evidence="10">Multi-pass membrane protein</topology>
    </subcellularLocation>
    <subcellularLocation>
        <location evidence="1">Membrane</location>
        <topology evidence="1">Multi-pass membrane protein</topology>
    </subcellularLocation>
</comment>
<dbReference type="PRINTS" id="PR00245">
    <property type="entry name" value="OLFACTORYR"/>
</dbReference>
<dbReference type="PROSITE" id="PS00237">
    <property type="entry name" value="G_PROTEIN_RECEP_F1_1"/>
    <property type="match status" value="1"/>
</dbReference>
<keyword evidence="7 9" id="KW-0675">Receptor</keyword>
<dbReference type="Gene3D" id="1.20.1070.10">
    <property type="entry name" value="Rhodopsin 7-helix transmembrane proteins"/>
    <property type="match status" value="1"/>
</dbReference>
<dbReference type="PROSITE" id="PS51257">
    <property type="entry name" value="PROKAR_LIPOPROTEIN"/>
    <property type="match status" value="1"/>
</dbReference>
<evidence type="ECO:0000259" key="11">
    <source>
        <dbReference type="PROSITE" id="PS50262"/>
    </source>
</evidence>
<name>A0A6I8P1A9_ORNAN</name>
<evidence type="ECO:0000256" key="4">
    <source>
        <dbReference type="ARBA" id="ARBA00022989"/>
    </source>
</evidence>
<protein>
    <recommendedName>
        <fullName evidence="10">Olfactory receptor</fullName>
    </recommendedName>
</protein>
<evidence type="ECO:0000256" key="10">
    <source>
        <dbReference type="RuleBase" id="RU363047"/>
    </source>
</evidence>
<dbReference type="GO" id="GO:0004930">
    <property type="term" value="F:G protein-coupled receptor activity"/>
    <property type="evidence" value="ECO:0007669"/>
    <property type="project" value="UniProtKB-KW"/>
</dbReference>
<reference evidence="12" key="2">
    <citation type="submission" date="2025-08" db="UniProtKB">
        <authorList>
            <consortium name="Ensembl"/>
        </authorList>
    </citation>
    <scope>IDENTIFICATION</scope>
    <source>
        <strain evidence="12">Glennie</strain>
    </source>
</reference>
<gene>
    <name evidence="12" type="primary">LOC100077922</name>
</gene>
<dbReference type="GO" id="GO:0005886">
    <property type="term" value="C:plasma membrane"/>
    <property type="evidence" value="ECO:0000318"/>
    <property type="project" value="GO_Central"/>
</dbReference>
<dbReference type="Pfam" id="PF13853">
    <property type="entry name" value="7tm_4"/>
    <property type="match status" value="1"/>
</dbReference>
<dbReference type="OMA" id="YTIRTYP"/>
<keyword evidence="8 9" id="KW-0807">Transducer</keyword>
<dbReference type="KEGG" id="oaa:100077922"/>
<reference evidence="12" key="3">
    <citation type="submission" date="2025-09" db="UniProtKB">
        <authorList>
            <consortium name="Ensembl"/>
        </authorList>
    </citation>
    <scope>IDENTIFICATION</scope>
    <source>
        <strain evidence="12">Glennie</strain>
    </source>
</reference>
<keyword evidence="10" id="KW-0716">Sensory transduction</keyword>
<sequence length="313" mass="35845">MENNRNNVTEFVLLGLSSDRNLQIFCFGLFLSCYIAILLGNFLILITVRGSPLFKQPMYFFLFHLSLMDVCYTSTVTPKLVRDLLSEKKTISFGDCMMQLFDMHFFGSIEVFILVGMAYDRYVAICKPLCYMIVMNEQRCNTMVVICWGAGLLHSMVQLLLAISLPFCGPNKIDHYFCDVYPLLELACTDTHLIGFLILANSGIVVLISFIVLVFSYVTILVCLRNLSSEGRRKALSTCASHITVVALFFLPCIFIYLRPAQTFPEDKVFALFYTVIAPMFNPLIYTLRNREMKMAMRKVWCWKPRLEGKSGR</sequence>
<evidence type="ECO:0000256" key="7">
    <source>
        <dbReference type="ARBA" id="ARBA00023170"/>
    </source>
</evidence>
<dbReference type="FunCoup" id="A0A6I8P1A9">
    <property type="interactions" value="166"/>
</dbReference>
<evidence type="ECO:0000313" key="13">
    <source>
        <dbReference type="Proteomes" id="UP000002279"/>
    </source>
</evidence>
<proteinExistence type="inferred from homology"/>
<keyword evidence="10" id="KW-1003">Cell membrane</keyword>
<evidence type="ECO:0000256" key="8">
    <source>
        <dbReference type="ARBA" id="ARBA00023224"/>
    </source>
</evidence>
<keyword evidence="5 9" id="KW-0297">G-protein coupled receptor</keyword>
<dbReference type="InterPro" id="IPR017452">
    <property type="entry name" value="GPCR_Rhodpsn_7TM"/>
</dbReference>
<accession>A0A6I8P1A9</accession>
<organism evidence="12 13">
    <name type="scientific">Ornithorhynchus anatinus</name>
    <name type="common">Duckbill platypus</name>
    <dbReference type="NCBI Taxonomy" id="9258"/>
    <lineage>
        <taxon>Eukaryota</taxon>
        <taxon>Metazoa</taxon>
        <taxon>Chordata</taxon>
        <taxon>Craniata</taxon>
        <taxon>Vertebrata</taxon>
        <taxon>Euteleostomi</taxon>
        <taxon>Mammalia</taxon>
        <taxon>Monotremata</taxon>
        <taxon>Ornithorhynchidae</taxon>
        <taxon>Ornithorhynchus</taxon>
    </lineage>
</organism>